<sequence>MGQSALIRAHAISLRTVQVSRGDADTLAALETCRGLRVLRHKNNWIEWGTDVEALGKFCRSRAVEGLEALCVKNWGQFQGSHLSMVAERAGVRLTRVVIRGSFKVTEAFEALAMHCQYLEELDTDSIEQKAFEHPPTTTLRSLTLYKFDVDSTLRAAPAHHAPEAGRVRTGKRMATRGRQSRHG</sequence>
<accession>A0A433D678</accession>
<dbReference type="AlphaFoldDB" id="A0A433D678"/>
<evidence type="ECO:0008006" key="4">
    <source>
        <dbReference type="Google" id="ProtNLM"/>
    </source>
</evidence>
<evidence type="ECO:0000313" key="2">
    <source>
        <dbReference type="EMBL" id="RUP46324.1"/>
    </source>
</evidence>
<protein>
    <recommendedName>
        <fullName evidence="4">F-box domain-containing protein</fullName>
    </recommendedName>
</protein>
<gene>
    <name evidence="2" type="ORF">BC936DRAFT_147087</name>
</gene>
<organism evidence="2 3">
    <name type="scientific">Jimgerdemannia flammicorona</name>
    <dbReference type="NCBI Taxonomy" id="994334"/>
    <lineage>
        <taxon>Eukaryota</taxon>
        <taxon>Fungi</taxon>
        <taxon>Fungi incertae sedis</taxon>
        <taxon>Mucoromycota</taxon>
        <taxon>Mucoromycotina</taxon>
        <taxon>Endogonomycetes</taxon>
        <taxon>Endogonales</taxon>
        <taxon>Endogonaceae</taxon>
        <taxon>Jimgerdemannia</taxon>
    </lineage>
</organism>
<name>A0A433D678_9FUNG</name>
<dbReference type="InterPro" id="IPR032675">
    <property type="entry name" value="LRR_dom_sf"/>
</dbReference>
<proteinExistence type="predicted"/>
<feature type="compositionally biased region" description="Basic residues" evidence="1">
    <location>
        <begin position="169"/>
        <end position="184"/>
    </location>
</feature>
<reference evidence="2 3" key="1">
    <citation type="journal article" date="2018" name="New Phytol.">
        <title>Phylogenomics of Endogonaceae and evolution of mycorrhizas within Mucoromycota.</title>
        <authorList>
            <person name="Chang Y."/>
            <person name="Desiro A."/>
            <person name="Na H."/>
            <person name="Sandor L."/>
            <person name="Lipzen A."/>
            <person name="Clum A."/>
            <person name="Barry K."/>
            <person name="Grigoriev I.V."/>
            <person name="Martin F.M."/>
            <person name="Stajich J.E."/>
            <person name="Smith M.E."/>
            <person name="Bonito G."/>
            <person name="Spatafora J.W."/>
        </authorList>
    </citation>
    <scope>NUCLEOTIDE SEQUENCE [LARGE SCALE GENOMIC DNA]</scope>
    <source>
        <strain evidence="2 3">GMNB39</strain>
    </source>
</reference>
<comment type="caution">
    <text evidence="2">The sequence shown here is derived from an EMBL/GenBank/DDBJ whole genome shotgun (WGS) entry which is preliminary data.</text>
</comment>
<dbReference type="Proteomes" id="UP000268093">
    <property type="component" value="Unassembled WGS sequence"/>
</dbReference>
<keyword evidence="3" id="KW-1185">Reference proteome</keyword>
<dbReference type="Gene3D" id="3.80.10.10">
    <property type="entry name" value="Ribonuclease Inhibitor"/>
    <property type="match status" value="1"/>
</dbReference>
<evidence type="ECO:0000256" key="1">
    <source>
        <dbReference type="SAM" id="MobiDB-lite"/>
    </source>
</evidence>
<evidence type="ECO:0000313" key="3">
    <source>
        <dbReference type="Proteomes" id="UP000268093"/>
    </source>
</evidence>
<feature type="region of interest" description="Disordered" evidence="1">
    <location>
        <begin position="159"/>
        <end position="184"/>
    </location>
</feature>
<dbReference type="EMBL" id="RBNI01005997">
    <property type="protein sequence ID" value="RUP46324.1"/>
    <property type="molecule type" value="Genomic_DNA"/>
</dbReference>